<feature type="transmembrane region" description="Helical" evidence="7">
    <location>
        <begin position="487"/>
        <end position="507"/>
    </location>
</feature>
<dbReference type="EMBL" id="OBMM01000004">
    <property type="protein sequence ID" value="SOC24766.1"/>
    <property type="molecule type" value="Genomic_DNA"/>
</dbReference>
<evidence type="ECO:0000259" key="8">
    <source>
        <dbReference type="PROSITE" id="PS51202"/>
    </source>
</evidence>
<keyword evidence="5 7" id="KW-1133">Transmembrane helix</keyword>
<feature type="transmembrane region" description="Helical" evidence="7">
    <location>
        <begin position="412"/>
        <end position="445"/>
    </location>
</feature>
<feature type="transmembrane region" description="Helical" evidence="7">
    <location>
        <begin position="542"/>
        <end position="560"/>
    </location>
</feature>
<evidence type="ECO:0000313" key="10">
    <source>
        <dbReference type="Proteomes" id="UP000219068"/>
    </source>
</evidence>
<dbReference type="PROSITE" id="PS51202">
    <property type="entry name" value="RCK_C"/>
    <property type="match status" value="2"/>
</dbReference>
<sequence length="603" mass="65082">MQMDWASLEIIFVLALVAVVFFGFIREKLPPDIVALGAMGLLLLTGILSTNDALSVFSNSAPITVAAMFVLSAALERTGSIDGMGRLMTRFAGKSPLFAVLALMVSVMFLSAFINNTPVVVILTPVVISLAQTMGTAPSKLLIPLSFASIFGGTTTLIGTSTNILVDGVAQSKGMEPFGIFEITAAGICMGLVGIIYLALTSRWLLPVRDTLANLLPTNKERHFLAEVLVPIDSPLIGKPMREAGFTESRGFRVIDLVRKDVSMRRILRETLLETKLEAGDRLIIRSRVGDMLGLREAGDVDFLKQNGAHPFEPIAAQETTIMEGVVGPQSRVVGRRISELGLRRMYGAYILAVHRQGENIGNDFEQARLKIGDTVLIEATPANFRRLFDNQELINLSQPSERPFRRNKAPIAILAVFLVMALAAFEVLPIAALAIIAATAVVALGCLAPDEAYSSIRWNILMLIFGMLALGIAMDKTGAAKLIVENFAFLVGGLGPIAVLSGLYLITSILTEMMSNNAAAILLTPIAIGLAEQLGIDPRPFVVAVMFAASASFATPIGYQTNTFVYNTGGYKFMDFVRVGVPLNLLFWATATFIIPIFWPLQ</sequence>
<dbReference type="RefSeq" id="WP_249278120.1">
    <property type="nucleotide sequence ID" value="NZ_OBMM01000004.1"/>
</dbReference>
<evidence type="ECO:0000256" key="7">
    <source>
        <dbReference type="SAM" id="Phobius"/>
    </source>
</evidence>
<keyword evidence="3 7" id="KW-0812">Transmembrane</keyword>
<feature type="transmembrane region" description="Helical" evidence="7">
    <location>
        <begin position="6"/>
        <end position="25"/>
    </location>
</feature>
<keyword evidence="2" id="KW-0813">Transport</keyword>
<accession>A0A285TQW5</accession>
<dbReference type="InterPro" id="IPR051679">
    <property type="entry name" value="DASS-Related_Transporters"/>
</dbReference>
<comment type="subcellular location">
    <subcellularLocation>
        <location evidence="1">Membrane</location>
        <topology evidence="1">Multi-pass membrane protein</topology>
    </subcellularLocation>
</comment>
<dbReference type="InterPro" id="IPR004680">
    <property type="entry name" value="Cit_transptr-like_dom"/>
</dbReference>
<dbReference type="GO" id="GO:0008324">
    <property type="term" value="F:monoatomic cation transmembrane transporter activity"/>
    <property type="evidence" value="ECO:0007669"/>
    <property type="project" value="InterPro"/>
</dbReference>
<evidence type="ECO:0000256" key="2">
    <source>
        <dbReference type="ARBA" id="ARBA00022448"/>
    </source>
</evidence>
<dbReference type="GO" id="GO:0006813">
    <property type="term" value="P:potassium ion transport"/>
    <property type="evidence" value="ECO:0007669"/>
    <property type="project" value="InterPro"/>
</dbReference>
<feature type="transmembrane region" description="Helical" evidence="7">
    <location>
        <begin position="580"/>
        <end position="600"/>
    </location>
</feature>
<dbReference type="Pfam" id="PF02080">
    <property type="entry name" value="TrkA_C"/>
    <property type="match status" value="2"/>
</dbReference>
<name>A0A285TQW5_9PROT</name>
<organism evidence="9 10">
    <name type="scientific">Thalassospira xiamenensis</name>
    <dbReference type="NCBI Taxonomy" id="220697"/>
    <lineage>
        <taxon>Bacteria</taxon>
        <taxon>Pseudomonadati</taxon>
        <taxon>Pseudomonadota</taxon>
        <taxon>Alphaproteobacteria</taxon>
        <taxon>Rhodospirillales</taxon>
        <taxon>Thalassospiraceae</taxon>
        <taxon>Thalassospira</taxon>
    </lineage>
</organism>
<evidence type="ECO:0000256" key="1">
    <source>
        <dbReference type="ARBA" id="ARBA00004141"/>
    </source>
</evidence>
<gene>
    <name evidence="9" type="ORF">SAMN05428964_104393</name>
</gene>
<feature type="transmembrane region" description="Helical" evidence="7">
    <location>
        <begin position="457"/>
        <end position="475"/>
    </location>
</feature>
<feature type="transmembrane region" description="Helical" evidence="7">
    <location>
        <begin position="178"/>
        <end position="200"/>
    </location>
</feature>
<dbReference type="GO" id="GO:0005886">
    <property type="term" value="C:plasma membrane"/>
    <property type="evidence" value="ECO:0007669"/>
    <property type="project" value="TreeGrafter"/>
</dbReference>
<feature type="domain" description="RCK C-terminal" evidence="8">
    <location>
        <begin position="213"/>
        <end position="301"/>
    </location>
</feature>
<evidence type="ECO:0000313" key="9">
    <source>
        <dbReference type="EMBL" id="SOC24766.1"/>
    </source>
</evidence>
<keyword evidence="6 7" id="KW-0472">Membrane</keyword>
<dbReference type="Pfam" id="PF03600">
    <property type="entry name" value="CitMHS"/>
    <property type="match status" value="1"/>
</dbReference>
<evidence type="ECO:0000256" key="6">
    <source>
        <dbReference type="ARBA" id="ARBA00023136"/>
    </source>
</evidence>
<reference evidence="9 10" key="1">
    <citation type="submission" date="2017-08" db="EMBL/GenBank/DDBJ databases">
        <authorList>
            <person name="de Groot N.N."/>
        </authorList>
    </citation>
    <scope>NUCLEOTIDE SEQUENCE [LARGE SCALE GENOMIC DNA]</scope>
    <source>
        <strain evidence="9 10">USBA 78</strain>
    </source>
</reference>
<keyword evidence="4" id="KW-0677">Repeat</keyword>
<dbReference type="PANTHER" id="PTHR43652">
    <property type="entry name" value="BASIC AMINO ACID ANTIPORTER YFCC-RELATED"/>
    <property type="match status" value="1"/>
</dbReference>
<feature type="domain" description="RCK C-terminal" evidence="8">
    <location>
        <begin position="310"/>
        <end position="394"/>
    </location>
</feature>
<dbReference type="Proteomes" id="UP000219068">
    <property type="component" value="Unassembled WGS sequence"/>
</dbReference>
<dbReference type="InterPro" id="IPR006037">
    <property type="entry name" value="RCK_C"/>
</dbReference>
<dbReference type="SUPFAM" id="SSF116726">
    <property type="entry name" value="TrkA C-terminal domain-like"/>
    <property type="match status" value="2"/>
</dbReference>
<dbReference type="Gene3D" id="3.30.70.1450">
    <property type="entry name" value="Regulator of K+ conductance, C-terminal domain"/>
    <property type="match status" value="2"/>
</dbReference>
<dbReference type="AlphaFoldDB" id="A0A285TQW5"/>
<protein>
    <submittedName>
        <fullName evidence="9">Di- and tricarboxylate transporter</fullName>
    </submittedName>
</protein>
<dbReference type="InterPro" id="IPR036721">
    <property type="entry name" value="RCK_C_sf"/>
</dbReference>
<feature type="transmembrane region" description="Helical" evidence="7">
    <location>
        <begin position="56"/>
        <end position="75"/>
    </location>
</feature>
<evidence type="ECO:0000256" key="4">
    <source>
        <dbReference type="ARBA" id="ARBA00022737"/>
    </source>
</evidence>
<evidence type="ECO:0000256" key="5">
    <source>
        <dbReference type="ARBA" id="ARBA00022989"/>
    </source>
</evidence>
<dbReference type="PANTHER" id="PTHR43652:SF2">
    <property type="entry name" value="BASIC AMINO ACID ANTIPORTER YFCC-RELATED"/>
    <property type="match status" value="1"/>
</dbReference>
<feature type="transmembrane region" description="Helical" evidence="7">
    <location>
        <begin position="145"/>
        <end position="166"/>
    </location>
</feature>
<evidence type="ECO:0000256" key="3">
    <source>
        <dbReference type="ARBA" id="ARBA00022692"/>
    </source>
</evidence>
<feature type="transmembrane region" description="Helical" evidence="7">
    <location>
        <begin position="96"/>
        <end position="114"/>
    </location>
</feature>
<feature type="transmembrane region" description="Helical" evidence="7">
    <location>
        <begin position="32"/>
        <end position="50"/>
    </location>
</feature>
<proteinExistence type="predicted"/>
<feature type="transmembrane region" description="Helical" evidence="7">
    <location>
        <begin position="519"/>
        <end position="535"/>
    </location>
</feature>